<dbReference type="InterPro" id="IPR052972">
    <property type="entry name" value="Sacsin_chaperone_reg"/>
</dbReference>
<dbReference type="InterPro" id="IPR058210">
    <property type="entry name" value="SACS/Nov_dom"/>
</dbReference>
<organism evidence="2 3">
    <name type="scientific">Pomacea canaliculata</name>
    <name type="common">Golden apple snail</name>
    <dbReference type="NCBI Taxonomy" id="400727"/>
    <lineage>
        <taxon>Eukaryota</taxon>
        <taxon>Metazoa</taxon>
        <taxon>Spiralia</taxon>
        <taxon>Lophotrochozoa</taxon>
        <taxon>Mollusca</taxon>
        <taxon>Gastropoda</taxon>
        <taxon>Caenogastropoda</taxon>
        <taxon>Architaenioglossa</taxon>
        <taxon>Ampullarioidea</taxon>
        <taxon>Ampullariidae</taxon>
        <taxon>Pomacea</taxon>
    </lineage>
</organism>
<dbReference type="EMBL" id="PZQS01000005">
    <property type="protein sequence ID" value="PVD30988.1"/>
    <property type="molecule type" value="Genomic_DNA"/>
</dbReference>
<dbReference type="Pfam" id="PF25794">
    <property type="entry name" value="SACS"/>
    <property type="match status" value="1"/>
</dbReference>
<evidence type="ECO:0000259" key="1">
    <source>
        <dbReference type="Pfam" id="PF25794"/>
    </source>
</evidence>
<dbReference type="SUPFAM" id="SSF55874">
    <property type="entry name" value="ATPase domain of HSP90 chaperone/DNA topoisomerase II/histidine kinase"/>
    <property type="match status" value="1"/>
</dbReference>
<comment type="caution">
    <text evidence="2">The sequence shown here is derived from an EMBL/GenBank/DDBJ whole genome shotgun (WGS) entry which is preliminary data.</text>
</comment>
<dbReference type="PANTHER" id="PTHR15600:SF42">
    <property type="entry name" value="SACSIN"/>
    <property type="match status" value="1"/>
</dbReference>
<dbReference type="Proteomes" id="UP000245119">
    <property type="component" value="Linkage Group LG5"/>
</dbReference>
<reference evidence="2 3" key="1">
    <citation type="submission" date="2018-04" db="EMBL/GenBank/DDBJ databases">
        <title>The genome of golden apple snail Pomacea canaliculata provides insight into stress tolerance and invasive adaptation.</title>
        <authorList>
            <person name="Liu C."/>
            <person name="Liu B."/>
            <person name="Ren Y."/>
            <person name="Zhang Y."/>
            <person name="Wang H."/>
            <person name="Li S."/>
            <person name="Jiang F."/>
            <person name="Yin L."/>
            <person name="Zhang G."/>
            <person name="Qian W."/>
            <person name="Fan W."/>
        </authorList>
    </citation>
    <scope>NUCLEOTIDE SEQUENCE [LARGE SCALE GENOMIC DNA]</scope>
    <source>
        <strain evidence="2">SZHN2017</strain>
        <tissue evidence="2">Muscle</tissue>
    </source>
</reference>
<protein>
    <recommendedName>
        <fullName evidence="1">Sacsin/Nov domain-containing protein</fullName>
    </recommendedName>
</protein>
<evidence type="ECO:0000313" key="3">
    <source>
        <dbReference type="Proteomes" id="UP000245119"/>
    </source>
</evidence>
<gene>
    <name evidence="2" type="ORF">C0Q70_10264</name>
</gene>
<sequence length="219" mass="25042">MSQETTMWQTLFVACGTRRRQDASFLREVLSEIQAKHLHKSSQRETNRDLKLVIQILETLKDFPPEERRDIILPIAHRERQLLRFRPAVECTVGDIQWLMEAESQCSGEEEVVFVHPKLPVSTAMALGALGLMDRALDETEDIDYAYHQVEPLTTRLHNLLEDSYTDGFSIPKELIQNADDAGARQVKFLLDERQNEDCREHLLHPEHGVPSGACTLGV</sequence>
<keyword evidence="3" id="KW-1185">Reference proteome</keyword>
<dbReference type="InterPro" id="IPR036890">
    <property type="entry name" value="HATPase_C_sf"/>
</dbReference>
<proteinExistence type="predicted"/>
<name>A0A2T7PC49_POMCA</name>
<dbReference type="OrthoDB" id="6140196at2759"/>
<dbReference type="AlphaFoldDB" id="A0A2T7PC49"/>
<feature type="domain" description="Sacsin/Nov" evidence="1">
    <location>
        <begin position="151"/>
        <end position="202"/>
    </location>
</feature>
<dbReference type="GO" id="GO:0030544">
    <property type="term" value="F:Hsp70 protein binding"/>
    <property type="evidence" value="ECO:0007669"/>
    <property type="project" value="TreeGrafter"/>
</dbReference>
<dbReference type="PANTHER" id="PTHR15600">
    <property type="entry name" value="SACSIN"/>
    <property type="match status" value="1"/>
</dbReference>
<evidence type="ECO:0000313" key="2">
    <source>
        <dbReference type="EMBL" id="PVD30988.1"/>
    </source>
</evidence>
<accession>A0A2T7PC49</accession>
<dbReference type="STRING" id="400727.A0A2T7PC49"/>